<sequence>MDIEMEDIEVIVVLEEIINMLEVIFLLGLVFVKLFCEKNLWRAGVDDDTPTTFSMAERLPMQIEHMKQLICISDKTCVEQLRMDRNAFGRLCYLLEHVGKLEGTRNVQINEHVAIFFSVLSHHKKNVVVKYDFNWSSQTISKLFHNGCLGALDGTYILVLVPLQIARLLQKYEWFYFGKWLGVCNVEINFHTSYLAGKGRLRIEEFYETRSVVSVDCANSMESTTTMGRTRNPSNTLHVWTVDEERALILGLKEVVARGWKCDNGFRSETLRTTCCLIGWDIRIGWSETGHMLEVDEEVWENYTKEFPKAKSLRGKSWPFYFDWLKTFGKNRSTGEGIPVSIHRQPGHGPVVFEVYSKIQKMICNLPWRMGVESSASGKGNLTSKRKRPSDLSELVVGLLSTKCDKTDERMSKLVGHIGYQQEQRKLVFEALEAISYLSTNQKVIVGKYFCKNCDELDFFFTLNDDGNASMVGMILDGTI</sequence>
<accession>A0A5A7QR50</accession>
<dbReference type="PANTHER" id="PTHR46250:SF15">
    <property type="entry name" value="OS01G0523800 PROTEIN"/>
    <property type="match status" value="1"/>
</dbReference>
<comment type="caution">
    <text evidence="3">The sequence shown here is derived from an EMBL/GenBank/DDBJ whole genome shotgun (WGS) entry which is preliminary data.</text>
</comment>
<evidence type="ECO:0000313" key="3">
    <source>
        <dbReference type="EMBL" id="GER47382.1"/>
    </source>
</evidence>
<reference evidence="4" key="1">
    <citation type="journal article" date="2019" name="Curr. Biol.">
        <title>Genome Sequence of Striga asiatica Provides Insight into the Evolution of Plant Parasitism.</title>
        <authorList>
            <person name="Yoshida S."/>
            <person name="Kim S."/>
            <person name="Wafula E.K."/>
            <person name="Tanskanen J."/>
            <person name="Kim Y.M."/>
            <person name="Honaas L."/>
            <person name="Yang Z."/>
            <person name="Spallek T."/>
            <person name="Conn C.E."/>
            <person name="Ichihashi Y."/>
            <person name="Cheong K."/>
            <person name="Cui S."/>
            <person name="Der J.P."/>
            <person name="Gundlach H."/>
            <person name="Jiao Y."/>
            <person name="Hori C."/>
            <person name="Ishida J.K."/>
            <person name="Kasahara H."/>
            <person name="Kiba T."/>
            <person name="Kim M.S."/>
            <person name="Koo N."/>
            <person name="Laohavisit A."/>
            <person name="Lee Y.H."/>
            <person name="Lumba S."/>
            <person name="McCourt P."/>
            <person name="Mortimer J.C."/>
            <person name="Mutuku J.M."/>
            <person name="Nomura T."/>
            <person name="Sasaki-Sekimoto Y."/>
            <person name="Seto Y."/>
            <person name="Wang Y."/>
            <person name="Wakatake T."/>
            <person name="Sakakibara H."/>
            <person name="Demura T."/>
            <person name="Yamaguchi S."/>
            <person name="Yoneyama K."/>
            <person name="Manabe R.I."/>
            <person name="Nelson D.C."/>
            <person name="Schulman A.H."/>
            <person name="Timko M.P."/>
            <person name="dePamphilis C.W."/>
            <person name="Choi D."/>
            <person name="Shirasu K."/>
        </authorList>
    </citation>
    <scope>NUCLEOTIDE SEQUENCE [LARGE SCALE GENOMIC DNA]</scope>
    <source>
        <strain evidence="4">cv. UVA1</strain>
    </source>
</reference>
<dbReference type="OrthoDB" id="910499at2759"/>
<protein>
    <submittedName>
        <fullName evidence="3">F-box/RNI-like superfamily protein</fullName>
    </submittedName>
</protein>
<proteinExistence type="predicted"/>
<dbReference type="AlphaFoldDB" id="A0A5A7QR50"/>
<name>A0A5A7QR50_STRAF</name>
<evidence type="ECO:0000313" key="4">
    <source>
        <dbReference type="Proteomes" id="UP000325081"/>
    </source>
</evidence>
<keyword evidence="1" id="KW-1133">Transmembrane helix</keyword>
<evidence type="ECO:0000259" key="2">
    <source>
        <dbReference type="Pfam" id="PF26138"/>
    </source>
</evidence>
<dbReference type="Proteomes" id="UP000325081">
    <property type="component" value="Unassembled WGS sequence"/>
</dbReference>
<dbReference type="Pfam" id="PF26138">
    <property type="entry name" value="DUF8040"/>
    <property type="match status" value="1"/>
</dbReference>
<gene>
    <name evidence="3" type="ORF">STAS_24491</name>
</gene>
<dbReference type="EMBL" id="BKCP01007893">
    <property type="protein sequence ID" value="GER47382.1"/>
    <property type="molecule type" value="Genomic_DNA"/>
</dbReference>
<keyword evidence="1" id="KW-0812">Transmembrane</keyword>
<dbReference type="PANTHER" id="PTHR46250">
    <property type="entry name" value="MYB/SANT-LIKE DNA-BINDING DOMAIN PROTEIN-RELATED"/>
    <property type="match status" value="1"/>
</dbReference>
<feature type="transmembrane region" description="Helical" evidence="1">
    <location>
        <begin position="17"/>
        <end position="36"/>
    </location>
</feature>
<feature type="domain" description="DUF8040" evidence="2">
    <location>
        <begin position="65"/>
        <end position="146"/>
    </location>
</feature>
<evidence type="ECO:0000256" key="1">
    <source>
        <dbReference type="SAM" id="Phobius"/>
    </source>
</evidence>
<keyword evidence="4" id="KW-1185">Reference proteome</keyword>
<dbReference type="InterPro" id="IPR058353">
    <property type="entry name" value="DUF8040"/>
</dbReference>
<keyword evidence="1" id="KW-0472">Membrane</keyword>
<organism evidence="3 4">
    <name type="scientific">Striga asiatica</name>
    <name type="common">Asiatic witchweed</name>
    <name type="synonym">Buchnera asiatica</name>
    <dbReference type="NCBI Taxonomy" id="4170"/>
    <lineage>
        <taxon>Eukaryota</taxon>
        <taxon>Viridiplantae</taxon>
        <taxon>Streptophyta</taxon>
        <taxon>Embryophyta</taxon>
        <taxon>Tracheophyta</taxon>
        <taxon>Spermatophyta</taxon>
        <taxon>Magnoliopsida</taxon>
        <taxon>eudicotyledons</taxon>
        <taxon>Gunneridae</taxon>
        <taxon>Pentapetalae</taxon>
        <taxon>asterids</taxon>
        <taxon>lamiids</taxon>
        <taxon>Lamiales</taxon>
        <taxon>Orobanchaceae</taxon>
        <taxon>Buchnereae</taxon>
        <taxon>Striga</taxon>
    </lineage>
</organism>